<dbReference type="PANTHER" id="PTHR22726:SF18">
    <property type="entry name" value="PEPTIDASE M48 DOMAIN-CONTAINING PROTEIN"/>
    <property type="match status" value="1"/>
</dbReference>
<dbReference type="PANTHER" id="PTHR22726">
    <property type="entry name" value="METALLOENDOPEPTIDASE OMA1"/>
    <property type="match status" value="1"/>
</dbReference>
<dbReference type="Proteomes" id="UP000053201">
    <property type="component" value="Unassembled WGS sequence"/>
</dbReference>
<evidence type="ECO:0000256" key="3">
    <source>
        <dbReference type="ARBA" id="ARBA00022723"/>
    </source>
</evidence>
<feature type="domain" description="Peptidase M48" evidence="7">
    <location>
        <begin position="247"/>
        <end position="415"/>
    </location>
</feature>
<dbReference type="STRING" id="645134.A0A0L0HEY8"/>
<evidence type="ECO:0000256" key="1">
    <source>
        <dbReference type="ARBA" id="ARBA00001947"/>
    </source>
</evidence>
<comment type="cofactor">
    <cofactor evidence="1">
        <name>Zn(2+)</name>
        <dbReference type="ChEBI" id="CHEBI:29105"/>
    </cofactor>
</comment>
<sequence>MCPPHLLRLALAQDPALRTSRYLLRLATYVSTSTEADKQLRTSHARFLPHFFKWSPLALTQSFPLRASTHLRQSSVAYHCIHARERHGFASTIHLPKCEWSPKLHIAQKRFVGTSKRRFHATPIASKTLLTGAIVTGFFKLARTVVTALPILWRWQWFKSYPRTMWTMAALPVVGVVALVGLAYEEHPFTQRSRLMFIDEPTELQMAESSYPQLLSRYQKLFLPASHADYTSINEIATSLLDIVGPIRDWQLHVVKDDDVVNAFVTPTGKIFVFTGLLRMADDPDAVAAILAHELAHVLSRHGAEKMGFQYLARLGWDFVHSLLYTFTLNLPMLGDLAGRGVDATKDILSSLPYSRMCEKEADAIGLYLMSIAGYNPRAAVSFWNQLSTHDPSTPTFEFLSDHPSHTHRAEDLRTHLPAALKIFHARQHIAIEFEQARLSSAKRVEGVGKHHWHSMDELNRELCRVLNSYAGRPLFGEETFIEKSLEVLESEDIKGVAAA</sequence>
<dbReference type="EMBL" id="KQ257456">
    <property type="protein sequence ID" value="KND00031.1"/>
    <property type="molecule type" value="Genomic_DNA"/>
</dbReference>
<dbReference type="InterPro" id="IPR051156">
    <property type="entry name" value="Mito/Outer_Membr_Metalloprot"/>
</dbReference>
<dbReference type="GO" id="GO:0006515">
    <property type="term" value="P:protein quality control for misfolded or incompletely synthesized proteins"/>
    <property type="evidence" value="ECO:0007669"/>
    <property type="project" value="TreeGrafter"/>
</dbReference>
<evidence type="ECO:0000256" key="6">
    <source>
        <dbReference type="ARBA" id="ARBA00023049"/>
    </source>
</evidence>
<dbReference type="InParanoid" id="A0A0L0HEY8"/>
<protein>
    <recommendedName>
        <fullName evidence="7">Peptidase M48 domain-containing protein</fullName>
    </recommendedName>
</protein>
<dbReference type="AlphaFoldDB" id="A0A0L0HEY8"/>
<dbReference type="RefSeq" id="XP_016608070.1">
    <property type="nucleotide sequence ID" value="XM_016752615.1"/>
</dbReference>
<dbReference type="GO" id="GO:0005743">
    <property type="term" value="C:mitochondrial inner membrane"/>
    <property type="evidence" value="ECO:0007669"/>
    <property type="project" value="TreeGrafter"/>
</dbReference>
<evidence type="ECO:0000256" key="4">
    <source>
        <dbReference type="ARBA" id="ARBA00022801"/>
    </source>
</evidence>
<name>A0A0L0HEY8_SPIPD</name>
<dbReference type="GO" id="GO:0046872">
    <property type="term" value="F:metal ion binding"/>
    <property type="evidence" value="ECO:0007669"/>
    <property type="project" value="UniProtKB-KW"/>
</dbReference>
<keyword evidence="6" id="KW-0482">Metalloprotease</keyword>
<proteinExistence type="predicted"/>
<gene>
    <name evidence="8" type="ORF">SPPG_04375</name>
</gene>
<dbReference type="eggNOG" id="KOG2661">
    <property type="taxonomic scope" value="Eukaryota"/>
</dbReference>
<evidence type="ECO:0000259" key="7">
    <source>
        <dbReference type="Pfam" id="PF01435"/>
    </source>
</evidence>
<dbReference type="Pfam" id="PF01435">
    <property type="entry name" value="Peptidase_M48"/>
    <property type="match status" value="1"/>
</dbReference>
<keyword evidence="4" id="KW-0378">Hydrolase</keyword>
<dbReference type="Gene3D" id="3.30.2010.10">
    <property type="entry name" value="Metalloproteases ('zincins'), catalytic domain"/>
    <property type="match status" value="1"/>
</dbReference>
<dbReference type="InterPro" id="IPR001915">
    <property type="entry name" value="Peptidase_M48"/>
</dbReference>
<keyword evidence="3" id="KW-0479">Metal-binding</keyword>
<keyword evidence="5" id="KW-0862">Zinc</keyword>
<dbReference type="GO" id="GO:0004222">
    <property type="term" value="F:metalloendopeptidase activity"/>
    <property type="evidence" value="ECO:0007669"/>
    <property type="project" value="InterPro"/>
</dbReference>
<reference evidence="8 9" key="1">
    <citation type="submission" date="2009-08" db="EMBL/GenBank/DDBJ databases">
        <title>The Genome Sequence of Spizellomyces punctatus strain DAOM BR117.</title>
        <authorList>
            <consortium name="The Broad Institute Genome Sequencing Platform"/>
            <person name="Russ C."/>
            <person name="Cuomo C."/>
            <person name="Shea T."/>
            <person name="Young S.K."/>
            <person name="Zeng Q."/>
            <person name="Koehrsen M."/>
            <person name="Haas B."/>
            <person name="Borodovsky M."/>
            <person name="Guigo R."/>
            <person name="Alvarado L."/>
            <person name="Berlin A."/>
            <person name="Bochicchio J."/>
            <person name="Borenstein D."/>
            <person name="Chapman S."/>
            <person name="Chen Z."/>
            <person name="Engels R."/>
            <person name="Freedman E."/>
            <person name="Gellesch M."/>
            <person name="Goldberg J."/>
            <person name="Griggs A."/>
            <person name="Gujja S."/>
            <person name="Heiman D."/>
            <person name="Hepburn T."/>
            <person name="Howarth C."/>
            <person name="Jen D."/>
            <person name="Larson L."/>
            <person name="Lewis B."/>
            <person name="Mehta T."/>
            <person name="Park D."/>
            <person name="Pearson M."/>
            <person name="Roberts A."/>
            <person name="Saif S."/>
            <person name="Shenoy N."/>
            <person name="Sisk P."/>
            <person name="Stolte C."/>
            <person name="Sykes S."/>
            <person name="Thomson T."/>
            <person name="Walk T."/>
            <person name="White J."/>
            <person name="Yandava C."/>
            <person name="Burger G."/>
            <person name="Gray M.W."/>
            <person name="Holland P.W.H."/>
            <person name="King N."/>
            <person name="Lang F.B.F."/>
            <person name="Roger A.J."/>
            <person name="Ruiz-Trillo I."/>
            <person name="Lander E."/>
            <person name="Nusbaum C."/>
        </authorList>
    </citation>
    <scope>NUCLEOTIDE SEQUENCE [LARGE SCALE GENOMIC DNA]</scope>
    <source>
        <strain evidence="8 9">DAOM BR117</strain>
    </source>
</reference>
<dbReference type="OrthoDB" id="7464992at2759"/>
<keyword evidence="2" id="KW-0645">Protease</keyword>
<evidence type="ECO:0000256" key="5">
    <source>
        <dbReference type="ARBA" id="ARBA00022833"/>
    </source>
</evidence>
<evidence type="ECO:0000313" key="9">
    <source>
        <dbReference type="Proteomes" id="UP000053201"/>
    </source>
</evidence>
<evidence type="ECO:0000313" key="8">
    <source>
        <dbReference type="EMBL" id="KND00031.1"/>
    </source>
</evidence>
<dbReference type="GO" id="GO:0034982">
    <property type="term" value="P:mitochondrial protein processing"/>
    <property type="evidence" value="ECO:0007669"/>
    <property type="project" value="TreeGrafter"/>
</dbReference>
<organism evidence="8 9">
    <name type="scientific">Spizellomyces punctatus (strain DAOM BR117)</name>
    <dbReference type="NCBI Taxonomy" id="645134"/>
    <lineage>
        <taxon>Eukaryota</taxon>
        <taxon>Fungi</taxon>
        <taxon>Fungi incertae sedis</taxon>
        <taxon>Chytridiomycota</taxon>
        <taxon>Chytridiomycota incertae sedis</taxon>
        <taxon>Chytridiomycetes</taxon>
        <taxon>Spizellomycetales</taxon>
        <taxon>Spizellomycetaceae</taxon>
        <taxon>Spizellomyces</taxon>
    </lineage>
</organism>
<accession>A0A0L0HEY8</accession>
<dbReference type="CDD" id="cd07331">
    <property type="entry name" value="M48C_Oma1_like"/>
    <property type="match status" value="1"/>
</dbReference>
<keyword evidence="9" id="KW-1185">Reference proteome</keyword>
<dbReference type="GeneID" id="27687827"/>
<evidence type="ECO:0000256" key="2">
    <source>
        <dbReference type="ARBA" id="ARBA00022670"/>
    </source>
</evidence>
<dbReference type="VEuPathDB" id="FungiDB:SPPG_04375"/>